<comment type="caution">
    <text evidence="2">The sequence shown here is derived from an EMBL/GenBank/DDBJ whole genome shotgun (WGS) entry which is preliminary data.</text>
</comment>
<evidence type="ECO:0000313" key="3">
    <source>
        <dbReference type="Proteomes" id="UP001500320"/>
    </source>
</evidence>
<evidence type="ECO:0000313" key="2">
    <source>
        <dbReference type="EMBL" id="GAA3120558.1"/>
    </source>
</evidence>
<keyword evidence="1" id="KW-0472">Membrane</keyword>
<feature type="transmembrane region" description="Helical" evidence="1">
    <location>
        <begin position="131"/>
        <end position="150"/>
    </location>
</feature>
<protein>
    <submittedName>
        <fullName evidence="2">DUF2306 domain-containing protein</fullName>
    </submittedName>
</protein>
<dbReference type="InterPro" id="IPR018750">
    <property type="entry name" value="DUF2306_membrane"/>
</dbReference>
<dbReference type="Proteomes" id="UP001500320">
    <property type="component" value="Unassembled WGS sequence"/>
</dbReference>
<keyword evidence="3" id="KW-1185">Reference proteome</keyword>
<gene>
    <name evidence="2" type="ORF">GCM10010466_09370</name>
</gene>
<reference evidence="3" key="1">
    <citation type="journal article" date="2019" name="Int. J. Syst. Evol. Microbiol.">
        <title>The Global Catalogue of Microorganisms (GCM) 10K type strain sequencing project: providing services to taxonomists for standard genome sequencing and annotation.</title>
        <authorList>
            <consortium name="The Broad Institute Genomics Platform"/>
            <consortium name="The Broad Institute Genome Sequencing Center for Infectious Disease"/>
            <person name="Wu L."/>
            <person name="Ma J."/>
        </authorList>
    </citation>
    <scope>NUCLEOTIDE SEQUENCE [LARGE SCALE GENOMIC DNA]</scope>
    <source>
        <strain evidence="3">JCM 9373</strain>
    </source>
</reference>
<feature type="transmembrane region" description="Helical" evidence="1">
    <location>
        <begin position="33"/>
        <end position="53"/>
    </location>
</feature>
<accession>A0ABP6MNK2</accession>
<dbReference type="EMBL" id="BAAAUT010000005">
    <property type="protein sequence ID" value="GAA3120558.1"/>
    <property type="molecule type" value="Genomic_DNA"/>
</dbReference>
<keyword evidence="1" id="KW-1133">Transmembrane helix</keyword>
<name>A0ABP6MNK2_9ACTN</name>
<evidence type="ECO:0000256" key="1">
    <source>
        <dbReference type="SAM" id="Phobius"/>
    </source>
</evidence>
<feature type="transmembrane region" description="Helical" evidence="1">
    <location>
        <begin position="97"/>
        <end position="119"/>
    </location>
</feature>
<proteinExistence type="predicted"/>
<feature type="transmembrane region" description="Helical" evidence="1">
    <location>
        <begin position="162"/>
        <end position="183"/>
    </location>
</feature>
<sequence>MPVIAGAARLSELTGGAEITPENARFFAAPVPVVLHIVSVSVYSVLGAFQFASRFRRRRPGRHRAAGRVLVPSGLLAALTGLWMTVSYPHPAGGSDLLSGVRLVAGTAMALSIVLGFAAIRRRDVAGHRAWMIRGYAIGLGAGTQVLTLLPWSLVFGTPGEVATALLMAAGWVINVVVAEWAVRRRPAARRGRLSS</sequence>
<dbReference type="Pfam" id="PF10067">
    <property type="entry name" value="DUF2306"/>
    <property type="match status" value="1"/>
</dbReference>
<feature type="transmembrane region" description="Helical" evidence="1">
    <location>
        <begin position="65"/>
        <end position="85"/>
    </location>
</feature>
<keyword evidence="1" id="KW-0812">Transmembrane</keyword>
<organism evidence="2 3">
    <name type="scientific">Planomonospora alba</name>
    <dbReference type="NCBI Taxonomy" id="161354"/>
    <lineage>
        <taxon>Bacteria</taxon>
        <taxon>Bacillati</taxon>
        <taxon>Actinomycetota</taxon>
        <taxon>Actinomycetes</taxon>
        <taxon>Streptosporangiales</taxon>
        <taxon>Streptosporangiaceae</taxon>
        <taxon>Planomonospora</taxon>
    </lineage>
</organism>